<feature type="region of interest" description="Disordered" evidence="2">
    <location>
        <begin position="1"/>
        <end position="34"/>
    </location>
</feature>
<proteinExistence type="inferred from homology"/>
<gene>
    <name evidence="3" type="ORF">PCOR1329_LOCUS35473</name>
</gene>
<name>A0ABN9T4G8_9DINO</name>
<sequence>GGGSRIAEGGRRKRPLAWTRPASSQPPDGAVEGRAKMAGCGSGCCRVVDFGWPLDEDTPNWPTVCAVRRRVLRSPETTAFPLSRGKQAFELNGGSGTHADAPAHFIPRIPGGRTIDQLRPEELAGVPLAIVDVAAACAADHDHAVAVAELEADEEAHGPIARGSLVCVRTGFSERYRAAVDERRRVRGARAGATHAGEDDVGTGRDPWTVYHNAGRADDVHPEYCLPTMHFPGLSPAAAAWLVETRSIVGLGVDTLSPDPGASTGFGVHHAVLGADRYILENLNLDGLPARGATAVVAPLALAGAPEAPARVFAWVPAA</sequence>
<evidence type="ECO:0000256" key="1">
    <source>
        <dbReference type="ARBA" id="ARBA00007865"/>
    </source>
</evidence>
<evidence type="ECO:0000313" key="3">
    <source>
        <dbReference type="EMBL" id="CAK0839919.1"/>
    </source>
</evidence>
<dbReference type="PANTHER" id="PTHR31118:SF12">
    <property type="entry name" value="CYCLASE-LIKE PROTEIN 2"/>
    <property type="match status" value="1"/>
</dbReference>
<comment type="similarity">
    <text evidence="1">Belongs to the Cyclase 1 superfamily.</text>
</comment>
<evidence type="ECO:0000256" key="2">
    <source>
        <dbReference type="SAM" id="MobiDB-lite"/>
    </source>
</evidence>
<dbReference type="InterPro" id="IPR037175">
    <property type="entry name" value="KFase_sf"/>
</dbReference>
<dbReference type="SUPFAM" id="SSF102198">
    <property type="entry name" value="Putative cyclase"/>
    <property type="match status" value="1"/>
</dbReference>
<dbReference type="InterPro" id="IPR007325">
    <property type="entry name" value="KFase/CYL"/>
</dbReference>
<keyword evidence="4" id="KW-1185">Reference proteome</keyword>
<reference evidence="3" key="1">
    <citation type="submission" date="2023-10" db="EMBL/GenBank/DDBJ databases">
        <authorList>
            <person name="Chen Y."/>
            <person name="Shah S."/>
            <person name="Dougan E. K."/>
            <person name="Thang M."/>
            <person name="Chan C."/>
        </authorList>
    </citation>
    <scope>NUCLEOTIDE SEQUENCE [LARGE SCALE GENOMIC DNA]</scope>
</reference>
<organism evidence="3 4">
    <name type="scientific">Prorocentrum cordatum</name>
    <dbReference type="NCBI Taxonomy" id="2364126"/>
    <lineage>
        <taxon>Eukaryota</taxon>
        <taxon>Sar</taxon>
        <taxon>Alveolata</taxon>
        <taxon>Dinophyceae</taxon>
        <taxon>Prorocentrales</taxon>
        <taxon>Prorocentraceae</taxon>
        <taxon>Prorocentrum</taxon>
    </lineage>
</organism>
<dbReference type="Gene3D" id="3.50.30.50">
    <property type="entry name" value="Putative cyclase"/>
    <property type="match status" value="1"/>
</dbReference>
<comment type="caution">
    <text evidence="3">The sequence shown here is derived from an EMBL/GenBank/DDBJ whole genome shotgun (WGS) entry which is preliminary data.</text>
</comment>
<evidence type="ECO:0000313" key="4">
    <source>
        <dbReference type="Proteomes" id="UP001189429"/>
    </source>
</evidence>
<dbReference type="Proteomes" id="UP001189429">
    <property type="component" value="Unassembled WGS sequence"/>
</dbReference>
<feature type="non-terminal residue" evidence="3">
    <location>
        <position position="1"/>
    </location>
</feature>
<dbReference type="PANTHER" id="PTHR31118">
    <property type="entry name" value="CYCLASE-LIKE PROTEIN 2"/>
    <property type="match status" value="1"/>
</dbReference>
<evidence type="ECO:0008006" key="5">
    <source>
        <dbReference type="Google" id="ProtNLM"/>
    </source>
</evidence>
<dbReference type="Pfam" id="PF04199">
    <property type="entry name" value="Cyclase"/>
    <property type="match status" value="1"/>
</dbReference>
<accession>A0ABN9T4G8</accession>
<dbReference type="EMBL" id="CAUYUJ010014333">
    <property type="protein sequence ID" value="CAK0839919.1"/>
    <property type="molecule type" value="Genomic_DNA"/>
</dbReference>
<protein>
    <recommendedName>
        <fullName evidence="5">Kynurenine formamidase</fullName>
    </recommendedName>
</protein>